<keyword evidence="5" id="KW-1185">Reference proteome</keyword>
<reference evidence="4" key="2">
    <citation type="submission" date="2020-12" db="EMBL/GenBank/DDBJ databases">
        <title>New Spironucleus salmonicida genome in near-complete chromosomes.</title>
        <authorList>
            <person name="Xu F."/>
            <person name="Kurt Z."/>
            <person name="Jimenez-Gonzalez A."/>
            <person name="Astvaldsson A."/>
            <person name="Andersson J.O."/>
            <person name="Svard S.G."/>
        </authorList>
    </citation>
    <scope>NUCLEOTIDE SEQUENCE</scope>
    <source>
        <strain evidence="4">ATCC 50377</strain>
    </source>
</reference>
<dbReference type="GO" id="GO:0005815">
    <property type="term" value="C:microtubule organizing center"/>
    <property type="evidence" value="ECO:0007669"/>
    <property type="project" value="TreeGrafter"/>
</dbReference>
<dbReference type="InterPro" id="IPR028784">
    <property type="entry name" value="BBS1"/>
</dbReference>
<name>V6M5Q1_9EUKA</name>
<evidence type="ECO:0000313" key="4">
    <source>
        <dbReference type="EMBL" id="KAH0573746.1"/>
    </source>
</evidence>
<dbReference type="Proteomes" id="UP000018208">
    <property type="component" value="Unassembled WGS sequence"/>
</dbReference>
<gene>
    <name evidence="3" type="ORF">SS50377_11277</name>
    <name evidence="4" type="ORF">SS50377_23681</name>
</gene>
<evidence type="ECO:0000313" key="5">
    <source>
        <dbReference type="Proteomes" id="UP000018208"/>
    </source>
</evidence>
<dbReference type="GO" id="GO:0061512">
    <property type="term" value="P:protein localization to cilium"/>
    <property type="evidence" value="ECO:0007669"/>
    <property type="project" value="TreeGrafter"/>
</dbReference>
<feature type="region of interest" description="Disordered" evidence="1">
    <location>
        <begin position="148"/>
        <end position="167"/>
    </location>
</feature>
<dbReference type="PANTHER" id="PTHR20870:SF0">
    <property type="entry name" value="BARDET-BIEDL SYNDROME 1 PROTEIN"/>
    <property type="match status" value="1"/>
</dbReference>
<reference evidence="3 4" key="1">
    <citation type="journal article" date="2014" name="PLoS Genet.">
        <title>The Genome of Spironucleus salmonicida Highlights a Fish Pathogen Adapted to Fluctuating Environments.</title>
        <authorList>
            <person name="Xu F."/>
            <person name="Jerlstrom-Hultqvist J."/>
            <person name="Einarsson E."/>
            <person name="Astvaldsson A."/>
            <person name="Svard S.G."/>
            <person name="Andersson J.O."/>
        </authorList>
    </citation>
    <scope>NUCLEOTIDE SEQUENCE</scope>
    <source>
        <strain evidence="4">ATCC 50377</strain>
    </source>
</reference>
<dbReference type="GO" id="GO:0034464">
    <property type="term" value="C:BBSome"/>
    <property type="evidence" value="ECO:0007669"/>
    <property type="project" value="InterPro"/>
</dbReference>
<evidence type="ECO:0000259" key="2">
    <source>
        <dbReference type="Pfam" id="PF14779"/>
    </source>
</evidence>
<feature type="domain" description="Bardet-Biedl syndrome 1 N-terminal" evidence="2">
    <location>
        <begin position="12"/>
        <end position="246"/>
    </location>
</feature>
<evidence type="ECO:0000256" key="1">
    <source>
        <dbReference type="SAM" id="MobiDB-lite"/>
    </source>
</evidence>
<organism evidence="3">
    <name type="scientific">Spironucleus salmonicida</name>
    <dbReference type="NCBI Taxonomy" id="348837"/>
    <lineage>
        <taxon>Eukaryota</taxon>
        <taxon>Metamonada</taxon>
        <taxon>Diplomonadida</taxon>
        <taxon>Hexamitidae</taxon>
        <taxon>Hexamitinae</taxon>
        <taxon>Spironucleus</taxon>
    </lineage>
</organism>
<proteinExistence type="predicted"/>
<evidence type="ECO:0000313" key="3">
    <source>
        <dbReference type="EMBL" id="EST48664.1"/>
    </source>
</evidence>
<dbReference type="InterPro" id="IPR032728">
    <property type="entry name" value="BBS1_N"/>
</dbReference>
<dbReference type="GO" id="GO:0005119">
    <property type="term" value="F:smoothened binding"/>
    <property type="evidence" value="ECO:0007669"/>
    <property type="project" value="TreeGrafter"/>
</dbReference>
<sequence length="603" mass="66964">MDDFYSVRDVPTEPLQTNSKLITTSPFFNQEDYILFIVAGKMLKAFNLIEKISELELPEQALQIMPYLFNRCNALLIAYSTFVAVYIPSGQNIMEASRYNCQLPKVNTKEQEIFNQFKNCEATAQDTAQMLEVISQEQKLSSLAQRFLSLPNPPEDQPQHPQDGETNLGINRARLLDGVQQFKDKITALAVIDCSDNTLNTLTGRCIVIGTENSVFQILKSDLSEPQVTLILDEYQSPISIQMEGVIGESKSKNDEISINTNVQTINTTSNQSWRATILTQQGSILSIRNNQISANKIETDSIPRATFRIGKSIFMVTNSPFPAQLQRVSVRGRIDMQYALPSPFISQIPVNIELGKPFIGFMLILAQNKVVFCAENGPTKFLQIDSKSQLNSCFIGRFGINDTVFVHHFESGRVQYKLLKKSANLTVESQQKQQMKAPVLDVESIDRNDSRFQPLPIAEQVSIFRQFLPSRAAARNAVLGEILSKTSSGVQQKILQMDFIVQCSIEGQGPMFSVVVEIKNVSKNIIAPSICSIVSQVLVADKAAIMIPTLCVNGKSTSVFLLKMTGGPQGAEIEGHEIQVEVGDDGQRALWTGVISVPGFIY</sequence>
<dbReference type="GO" id="GO:1905515">
    <property type="term" value="P:non-motile cilium assembly"/>
    <property type="evidence" value="ECO:0007669"/>
    <property type="project" value="InterPro"/>
</dbReference>
<dbReference type="EMBL" id="KI545981">
    <property type="protein sequence ID" value="EST48664.1"/>
    <property type="molecule type" value="Genomic_DNA"/>
</dbReference>
<accession>V6M5Q1</accession>
<dbReference type="EMBL" id="AUWU02000004">
    <property type="protein sequence ID" value="KAH0573746.1"/>
    <property type="molecule type" value="Genomic_DNA"/>
</dbReference>
<dbReference type="VEuPathDB" id="GiardiaDB:SS50377_23681"/>
<dbReference type="PANTHER" id="PTHR20870">
    <property type="entry name" value="BARDET-BIEDL SYNDROME 1 PROTEIN"/>
    <property type="match status" value="1"/>
</dbReference>
<dbReference type="GO" id="GO:0005113">
    <property type="term" value="F:patched binding"/>
    <property type="evidence" value="ECO:0007669"/>
    <property type="project" value="TreeGrafter"/>
</dbReference>
<dbReference type="AlphaFoldDB" id="V6M5Q1"/>
<dbReference type="Pfam" id="PF14779">
    <property type="entry name" value="BBS1"/>
    <property type="match status" value="1"/>
</dbReference>
<protein>
    <recommendedName>
        <fullName evidence="2">Bardet-Biedl syndrome 1 N-terminal domain-containing protein</fullName>
    </recommendedName>
</protein>
<dbReference type="GO" id="GO:0005930">
    <property type="term" value="C:axoneme"/>
    <property type="evidence" value="ECO:0007669"/>
    <property type="project" value="TreeGrafter"/>
</dbReference>
<dbReference type="OrthoDB" id="10259809at2759"/>